<dbReference type="SMART" id="SM00322">
    <property type="entry name" value="KH"/>
    <property type="match status" value="3"/>
</dbReference>
<keyword evidence="5" id="KW-1185">Reference proteome</keyword>
<evidence type="ECO:0000313" key="5">
    <source>
        <dbReference type="Proteomes" id="UP000887574"/>
    </source>
</evidence>
<proteinExistence type="predicted"/>
<protein>
    <submittedName>
        <fullName evidence="6">K Homology domain-containing protein</fullName>
    </submittedName>
</protein>
<sequence length="396" mass="42535">MFRVYITAEESISFEYFGELDPNNTTAFYLDPQMKRQNTDNERPQGGNKRYRTDPYNEALADGKFELRLLIATKAAGAVIGKGGEYIKSVREKFSALVVVPDKVLTMLCKQEDVKDCFKEILHKLAEVGEQKRGDLDIRILVHQSHAGAIIGRGGTKIKELREQTSSNIKVFQECCPQSTDRVVSLTSTQDKLPDAIGVMMEFMKDIPIKGIQKQYDATNYDPRMAFVYGGFAPDGPGGRGPGGPPRGPPRGHGGPPMGGPGGGPYDQYNRGGPPGGGYGGGYGGGRGGGPMHGPPMGGGMGGPPGGGYMDGPGVTSTQVTIPNELGGTIIGKGGDRINRIRQESGARIDVGTAYGNEERIITITGNPHQIQSAQFLLQQSVRTSEAGRRYLQEQR</sequence>
<dbReference type="Proteomes" id="UP000887574">
    <property type="component" value="Unplaced"/>
</dbReference>
<feature type="domain" description="K Homology" evidence="4">
    <location>
        <begin position="134"/>
        <end position="205"/>
    </location>
</feature>
<dbReference type="SUPFAM" id="SSF54791">
    <property type="entry name" value="Eukaryotic type KH-domain (KH-domain type I)"/>
    <property type="match status" value="3"/>
</dbReference>
<feature type="domain" description="K Homology" evidence="4">
    <location>
        <begin position="314"/>
        <end position="383"/>
    </location>
</feature>
<dbReference type="PANTHER" id="PTHR10288">
    <property type="entry name" value="KH DOMAIN CONTAINING RNA BINDING PROTEIN"/>
    <property type="match status" value="1"/>
</dbReference>
<dbReference type="PROSITE" id="PS50084">
    <property type="entry name" value="KH_TYPE_1"/>
    <property type="match status" value="3"/>
</dbReference>
<reference evidence="6" key="1">
    <citation type="submission" date="2022-11" db="UniProtKB">
        <authorList>
            <consortium name="WormBaseParasite"/>
        </authorList>
    </citation>
    <scope>IDENTIFICATION</scope>
</reference>
<organism evidence="5 6">
    <name type="scientific">Ditylenchus dipsaci</name>
    <dbReference type="NCBI Taxonomy" id="166011"/>
    <lineage>
        <taxon>Eukaryota</taxon>
        <taxon>Metazoa</taxon>
        <taxon>Ecdysozoa</taxon>
        <taxon>Nematoda</taxon>
        <taxon>Chromadorea</taxon>
        <taxon>Rhabditida</taxon>
        <taxon>Tylenchina</taxon>
        <taxon>Tylenchomorpha</taxon>
        <taxon>Sphaerularioidea</taxon>
        <taxon>Anguinidae</taxon>
        <taxon>Anguininae</taxon>
        <taxon>Ditylenchus</taxon>
    </lineage>
</organism>
<name>A0A915ERF1_9BILA</name>
<dbReference type="AlphaFoldDB" id="A0A915ERF1"/>
<evidence type="ECO:0000256" key="2">
    <source>
        <dbReference type="PROSITE-ProRule" id="PRU00117"/>
    </source>
</evidence>
<feature type="region of interest" description="Disordered" evidence="3">
    <location>
        <begin position="232"/>
        <end position="284"/>
    </location>
</feature>
<dbReference type="Gene3D" id="3.30.1370.10">
    <property type="entry name" value="K Homology domain, type 1"/>
    <property type="match status" value="3"/>
</dbReference>
<dbReference type="WBParaSite" id="jg8992.1">
    <property type="protein sequence ID" value="jg8992.1"/>
    <property type="gene ID" value="jg8992"/>
</dbReference>
<feature type="compositionally biased region" description="Gly residues" evidence="3">
    <location>
        <begin position="273"/>
        <end position="284"/>
    </location>
</feature>
<dbReference type="Pfam" id="PF00013">
    <property type="entry name" value="KH_1"/>
    <property type="match status" value="3"/>
</dbReference>
<evidence type="ECO:0000259" key="4">
    <source>
        <dbReference type="SMART" id="SM00322"/>
    </source>
</evidence>
<keyword evidence="2" id="KW-0694">RNA-binding</keyword>
<dbReference type="CDD" id="cd22432">
    <property type="entry name" value="KH-I_HNRNPK_rpt1"/>
    <property type="match status" value="1"/>
</dbReference>
<dbReference type="InterPro" id="IPR036612">
    <property type="entry name" value="KH_dom_type_1_sf"/>
</dbReference>
<feature type="region of interest" description="Disordered" evidence="3">
    <location>
        <begin position="32"/>
        <end position="53"/>
    </location>
</feature>
<dbReference type="GO" id="GO:0003723">
    <property type="term" value="F:RNA binding"/>
    <property type="evidence" value="ECO:0007669"/>
    <property type="project" value="UniProtKB-UniRule"/>
</dbReference>
<dbReference type="CDD" id="cd22434">
    <property type="entry name" value="KH-I_HNRNPK_rpt3"/>
    <property type="match status" value="1"/>
</dbReference>
<evidence type="ECO:0000256" key="1">
    <source>
        <dbReference type="ARBA" id="ARBA00022737"/>
    </source>
</evidence>
<keyword evidence="1" id="KW-0677">Repeat</keyword>
<evidence type="ECO:0000256" key="3">
    <source>
        <dbReference type="SAM" id="MobiDB-lite"/>
    </source>
</evidence>
<dbReference type="InterPro" id="IPR004087">
    <property type="entry name" value="KH_dom"/>
</dbReference>
<dbReference type="InterPro" id="IPR004088">
    <property type="entry name" value="KH_dom_type_1"/>
</dbReference>
<feature type="domain" description="K Homology" evidence="4">
    <location>
        <begin position="63"/>
        <end position="126"/>
    </location>
</feature>
<feature type="compositionally biased region" description="Basic and acidic residues" evidence="3">
    <location>
        <begin position="33"/>
        <end position="43"/>
    </location>
</feature>
<feature type="compositionally biased region" description="Gly residues" evidence="3">
    <location>
        <begin position="251"/>
        <end position="265"/>
    </location>
</feature>
<accession>A0A915ERF1</accession>
<dbReference type="CDD" id="cd22433">
    <property type="entry name" value="KH-I_HNRNPK_rpt2"/>
    <property type="match status" value="1"/>
</dbReference>
<evidence type="ECO:0000313" key="6">
    <source>
        <dbReference type="WBParaSite" id="jg8992.1"/>
    </source>
</evidence>